<comment type="caution">
    <text evidence="14">The sequence shown here is derived from an EMBL/GenBank/DDBJ whole genome shotgun (WGS) entry which is preliminary data.</text>
</comment>
<dbReference type="SUPFAM" id="SSF51735">
    <property type="entry name" value="NAD(P)-binding Rossmann-fold domains"/>
    <property type="match status" value="1"/>
</dbReference>
<dbReference type="RefSeq" id="WP_098468232.1">
    <property type="nucleotide sequence ID" value="NZ_PDJD01000001.1"/>
</dbReference>
<dbReference type="HAMAP" id="MF_01517">
    <property type="entry name" value="Malate_dehydrog_2"/>
    <property type="match status" value="1"/>
</dbReference>
<dbReference type="OrthoDB" id="9802969at2"/>
<dbReference type="GO" id="GO:0006099">
    <property type="term" value="P:tricarboxylic acid cycle"/>
    <property type="evidence" value="ECO:0007669"/>
    <property type="project" value="UniProtKB-UniRule"/>
</dbReference>
<dbReference type="FunFam" id="3.40.50.720:FF:000010">
    <property type="entry name" value="Malate dehydrogenase"/>
    <property type="match status" value="1"/>
</dbReference>
<evidence type="ECO:0000256" key="6">
    <source>
        <dbReference type="ARBA" id="ARBA00048313"/>
    </source>
</evidence>
<name>A0A2A9CY21_9MICO</name>
<evidence type="ECO:0000256" key="7">
    <source>
        <dbReference type="HAMAP-Rule" id="MF_01517"/>
    </source>
</evidence>
<feature type="domain" description="Lactate/malate dehydrogenase C-terminal" evidence="13">
    <location>
        <begin position="158"/>
        <end position="323"/>
    </location>
</feature>
<comment type="function">
    <text evidence="7">Catalyzes the reversible oxidation of malate to oxaloacetate.</text>
</comment>
<comment type="caution">
    <text evidence="7">Lacks conserved residue(s) required for the propagation of feature annotation.</text>
</comment>
<dbReference type="Gene3D" id="3.40.50.720">
    <property type="entry name" value="NAD(P)-binding Rossmann-like Domain"/>
    <property type="match status" value="1"/>
</dbReference>
<dbReference type="InterPro" id="IPR001557">
    <property type="entry name" value="L-lactate/malate_DH"/>
</dbReference>
<evidence type="ECO:0000256" key="10">
    <source>
        <dbReference type="PIRSR" id="PIRSR000102-3"/>
    </source>
</evidence>
<protein>
    <recommendedName>
        <fullName evidence="3 7">Malate dehydrogenase</fullName>
        <ecNumber evidence="2 7">1.1.1.37</ecNumber>
    </recommendedName>
</protein>
<dbReference type="InterPro" id="IPR015955">
    <property type="entry name" value="Lactate_DH/Glyco_Ohase_4_C"/>
</dbReference>
<dbReference type="Proteomes" id="UP000224915">
    <property type="component" value="Unassembled WGS sequence"/>
</dbReference>
<dbReference type="NCBIfam" id="TIGR01759">
    <property type="entry name" value="MalateDH-SF1"/>
    <property type="match status" value="1"/>
</dbReference>
<evidence type="ECO:0000256" key="8">
    <source>
        <dbReference type="PIRSR" id="PIRSR000102-1"/>
    </source>
</evidence>
<feature type="binding site" evidence="7 9">
    <location>
        <position position="94"/>
    </location>
    <ligand>
        <name>substrate</name>
    </ligand>
</feature>
<evidence type="ECO:0000256" key="2">
    <source>
        <dbReference type="ARBA" id="ARBA00012995"/>
    </source>
</evidence>
<reference evidence="14 15" key="1">
    <citation type="submission" date="2017-10" db="EMBL/GenBank/DDBJ databases">
        <title>Sequencing the genomes of 1000 actinobacteria strains.</title>
        <authorList>
            <person name="Klenk H.-P."/>
        </authorList>
    </citation>
    <scope>NUCLEOTIDE SEQUENCE [LARGE SCALE GENOMIC DNA]</scope>
    <source>
        <strain evidence="14 15">DSM 21801</strain>
    </source>
</reference>
<evidence type="ECO:0000256" key="4">
    <source>
        <dbReference type="ARBA" id="ARBA00023002"/>
    </source>
</evidence>
<dbReference type="PIRSF" id="PIRSF000102">
    <property type="entry name" value="Lac_mal_DH"/>
    <property type="match status" value="1"/>
</dbReference>
<evidence type="ECO:0000256" key="3">
    <source>
        <dbReference type="ARBA" id="ARBA00020382"/>
    </source>
</evidence>
<dbReference type="Pfam" id="PF02866">
    <property type="entry name" value="Ldh_1_C"/>
    <property type="match status" value="1"/>
</dbReference>
<dbReference type="CDD" id="cd01338">
    <property type="entry name" value="MDH_chloroplast-like"/>
    <property type="match status" value="1"/>
</dbReference>
<dbReference type="Gene3D" id="3.90.110.10">
    <property type="entry name" value="Lactate dehydrogenase/glycoside hydrolase, family 4, C-terminal"/>
    <property type="match status" value="1"/>
</dbReference>
<keyword evidence="7 11" id="KW-0816">Tricarboxylic acid cycle</keyword>
<keyword evidence="4 7" id="KW-0560">Oxidoreductase</keyword>
<keyword evidence="5 7" id="KW-0520">NAD</keyword>
<proteinExistence type="inferred from homology"/>
<feature type="binding site" evidence="7 9">
    <location>
        <position position="100"/>
    </location>
    <ligand>
        <name>substrate</name>
    </ligand>
</feature>
<feature type="binding site" evidence="7 10">
    <location>
        <begin position="13"/>
        <end position="19"/>
    </location>
    <ligand>
        <name>NAD(+)</name>
        <dbReference type="ChEBI" id="CHEBI:57540"/>
    </ligand>
</feature>
<gene>
    <name evidence="7" type="primary">mdh</name>
    <name evidence="14" type="ORF">ATL40_0590</name>
</gene>
<feature type="binding site" evidence="10">
    <location>
        <begin position="131"/>
        <end position="133"/>
    </location>
    <ligand>
        <name>NAD(+)</name>
        <dbReference type="ChEBI" id="CHEBI:57540"/>
    </ligand>
</feature>
<comment type="similarity">
    <text evidence="1 7">Belongs to the LDH/MDH superfamily. MDH type 2 family.</text>
</comment>
<dbReference type="InterPro" id="IPR010945">
    <property type="entry name" value="Malate_DH_type2"/>
</dbReference>
<dbReference type="FunFam" id="3.90.110.10:FF:000002">
    <property type="entry name" value="Malate dehydrogenase"/>
    <property type="match status" value="1"/>
</dbReference>
<dbReference type="EMBL" id="PDJD01000001">
    <property type="protein sequence ID" value="PFG19036.1"/>
    <property type="molecule type" value="Genomic_DNA"/>
</dbReference>
<sequence>MSTPAPLTLTLSGAAGQIGYSLLFRVASGEVFGPDQPVRIRMLEAPGAVRAAEGVAMELQDAAAPLVADVDISDQPRRAFDGADLAILVGARPRTAGMERADLLEVNAGIFGPQGEAINSVANEGIRVLVIGNPANTNTMIVAAHAPDVPRNRFSALTRLDHNRALAQLAARSGAPVGEISRVTIWGNHSRTQYPDVRHALIQGRPALEVVDREWAEGEFIDTVAQRGGAIIAARGGSSVASTATAIIDHVHRRLHGVREGDWSSAGRISDGSYGVPEGLVCSYPVISRDQEWEIVQGLEVDAFSRARIDASVAELIEEREAVRHLGLI</sequence>
<organism evidence="14 15">
    <name type="scientific">Serinibacter salmoneus</name>
    <dbReference type="NCBI Taxonomy" id="556530"/>
    <lineage>
        <taxon>Bacteria</taxon>
        <taxon>Bacillati</taxon>
        <taxon>Actinomycetota</taxon>
        <taxon>Actinomycetes</taxon>
        <taxon>Micrococcales</taxon>
        <taxon>Beutenbergiaceae</taxon>
        <taxon>Serinibacter</taxon>
    </lineage>
</organism>
<evidence type="ECO:0000259" key="13">
    <source>
        <dbReference type="Pfam" id="PF02866"/>
    </source>
</evidence>
<dbReference type="GO" id="GO:0030060">
    <property type="term" value="F:L-malate dehydrogenase (NAD+) activity"/>
    <property type="evidence" value="ECO:0007669"/>
    <property type="project" value="UniProtKB-UniRule"/>
</dbReference>
<dbReference type="InterPro" id="IPR001252">
    <property type="entry name" value="Malate_DH_AS"/>
</dbReference>
<dbReference type="InterPro" id="IPR022383">
    <property type="entry name" value="Lactate/malate_DH_C"/>
</dbReference>
<feature type="binding site" evidence="7">
    <location>
        <position position="114"/>
    </location>
    <ligand>
        <name>NAD(+)</name>
        <dbReference type="ChEBI" id="CHEBI:57540"/>
    </ligand>
</feature>
<dbReference type="NCBIfam" id="NF003916">
    <property type="entry name" value="PRK05442.1"/>
    <property type="match status" value="1"/>
</dbReference>
<evidence type="ECO:0000259" key="12">
    <source>
        <dbReference type="Pfam" id="PF00056"/>
    </source>
</evidence>
<keyword evidence="15" id="KW-1185">Reference proteome</keyword>
<dbReference type="InterPro" id="IPR036291">
    <property type="entry name" value="NAD(P)-bd_dom_sf"/>
</dbReference>
<dbReference type="PANTHER" id="PTHR23382">
    <property type="entry name" value="MALATE DEHYDROGENASE"/>
    <property type="match status" value="1"/>
</dbReference>
<feature type="active site" description="Proton acceptor" evidence="7 8">
    <location>
        <position position="189"/>
    </location>
</feature>
<evidence type="ECO:0000313" key="14">
    <source>
        <dbReference type="EMBL" id="PFG19036.1"/>
    </source>
</evidence>
<dbReference type="SUPFAM" id="SSF56327">
    <property type="entry name" value="LDH C-terminal domain-like"/>
    <property type="match status" value="1"/>
</dbReference>
<comment type="catalytic activity">
    <reaction evidence="6 7 11">
        <text>(S)-malate + NAD(+) = oxaloacetate + NADH + H(+)</text>
        <dbReference type="Rhea" id="RHEA:21432"/>
        <dbReference type="ChEBI" id="CHEBI:15378"/>
        <dbReference type="ChEBI" id="CHEBI:15589"/>
        <dbReference type="ChEBI" id="CHEBI:16452"/>
        <dbReference type="ChEBI" id="CHEBI:57540"/>
        <dbReference type="ChEBI" id="CHEBI:57945"/>
        <dbReference type="EC" id="1.1.1.37"/>
    </reaction>
</comment>
<dbReference type="Pfam" id="PF00056">
    <property type="entry name" value="Ldh_1_N"/>
    <property type="match status" value="1"/>
</dbReference>
<evidence type="ECO:0000256" key="5">
    <source>
        <dbReference type="ARBA" id="ARBA00023027"/>
    </source>
</evidence>
<feature type="binding site" evidence="7 9">
    <location>
        <position position="133"/>
    </location>
    <ligand>
        <name>substrate</name>
    </ligand>
</feature>
<dbReference type="GO" id="GO:0006108">
    <property type="term" value="P:malate metabolic process"/>
    <property type="evidence" value="ECO:0007669"/>
    <property type="project" value="InterPro"/>
</dbReference>
<dbReference type="EC" id="1.1.1.37" evidence="2 7"/>
<dbReference type="InterPro" id="IPR001236">
    <property type="entry name" value="Lactate/malate_DH_N"/>
</dbReference>
<feature type="binding site" evidence="7 10">
    <location>
        <position position="107"/>
    </location>
    <ligand>
        <name>NAD(+)</name>
        <dbReference type="ChEBI" id="CHEBI:57540"/>
    </ligand>
</feature>
<dbReference type="AlphaFoldDB" id="A0A2A9CY21"/>
<feature type="domain" description="Lactate/malate dehydrogenase N-terminal" evidence="12">
    <location>
        <begin position="10"/>
        <end position="149"/>
    </location>
</feature>
<dbReference type="PROSITE" id="PS00068">
    <property type="entry name" value="MDH"/>
    <property type="match status" value="1"/>
</dbReference>
<evidence type="ECO:0000256" key="9">
    <source>
        <dbReference type="PIRSR" id="PIRSR000102-2"/>
    </source>
</evidence>
<accession>A0A2A9CY21</accession>
<evidence type="ECO:0000313" key="15">
    <source>
        <dbReference type="Proteomes" id="UP000224915"/>
    </source>
</evidence>
<feature type="binding site" evidence="7 9">
    <location>
        <position position="164"/>
    </location>
    <ligand>
        <name>substrate</name>
    </ligand>
</feature>
<evidence type="ECO:0000256" key="11">
    <source>
        <dbReference type="RuleBase" id="RU000422"/>
    </source>
</evidence>
<evidence type="ECO:0000256" key="1">
    <source>
        <dbReference type="ARBA" id="ARBA00009613"/>
    </source>
</evidence>